<protein>
    <recommendedName>
        <fullName evidence="5">TonB family C-terminal domain</fullName>
    </recommendedName>
</protein>
<dbReference type="Proteomes" id="UP000255024">
    <property type="component" value="Unassembled WGS sequence"/>
</dbReference>
<dbReference type="EMBL" id="UGQL01000002">
    <property type="protein sequence ID" value="STZ70070.1"/>
    <property type="molecule type" value="Genomic_DNA"/>
</dbReference>
<feature type="transmembrane region" description="Helical" evidence="2">
    <location>
        <begin position="12"/>
        <end position="30"/>
    </location>
</feature>
<keyword evidence="2" id="KW-0812">Transmembrane</keyword>
<keyword evidence="2" id="KW-1133">Transmembrane helix</keyword>
<dbReference type="AlphaFoldDB" id="A0A378U6I4"/>
<gene>
    <name evidence="3" type="ORF">NCTC11179_03595</name>
</gene>
<evidence type="ECO:0000256" key="1">
    <source>
        <dbReference type="SAM" id="MobiDB-lite"/>
    </source>
</evidence>
<feature type="region of interest" description="Disordered" evidence="1">
    <location>
        <begin position="122"/>
        <end position="151"/>
    </location>
</feature>
<evidence type="ECO:0008006" key="5">
    <source>
        <dbReference type="Google" id="ProtNLM"/>
    </source>
</evidence>
<feature type="compositionally biased region" description="Basic and acidic residues" evidence="1">
    <location>
        <begin position="122"/>
        <end position="140"/>
    </location>
</feature>
<feature type="compositionally biased region" description="Gly residues" evidence="1">
    <location>
        <begin position="197"/>
        <end position="220"/>
    </location>
</feature>
<keyword evidence="4" id="KW-1185">Reference proteome</keyword>
<keyword evidence="2" id="KW-0472">Membrane</keyword>
<reference evidence="3 4" key="1">
    <citation type="submission" date="2018-06" db="EMBL/GenBank/DDBJ databases">
        <authorList>
            <consortium name="Pathogen Informatics"/>
            <person name="Doyle S."/>
        </authorList>
    </citation>
    <scope>NUCLEOTIDE SEQUENCE [LARGE SCALE GENOMIC DNA]</scope>
    <source>
        <strain evidence="3 4">NCTC11179</strain>
    </source>
</reference>
<feature type="region of interest" description="Disordered" evidence="1">
    <location>
        <begin position="197"/>
        <end position="227"/>
    </location>
</feature>
<organism evidence="3 4">
    <name type="scientific">Myroides odoratus</name>
    <name type="common">Flavobacterium odoratum</name>
    <dbReference type="NCBI Taxonomy" id="256"/>
    <lineage>
        <taxon>Bacteria</taxon>
        <taxon>Pseudomonadati</taxon>
        <taxon>Bacteroidota</taxon>
        <taxon>Flavobacteriia</taxon>
        <taxon>Flavobacteriales</taxon>
        <taxon>Flavobacteriaceae</taxon>
        <taxon>Myroides</taxon>
    </lineage>
</organism>
<evidence type="ECO:0000313" key="3">
    <source>
        <dbReference type="EMBL" id="STZ70070.1"/>
    </source>
</evidence>
<sequence>MNVKYTKEEKTSIVITLGITLLFFLLLFFIKFMDSHTSYTSFGGGGGGGDGVAISLEGTPGDHLTTSSKPVEVVQEEQQIAKAEPVEENKVLAYEKGEETTVVVNKKDETKKAKPVVEKPLENVAKKTTEKKTEATEKKAATPAKPDVSNTTKDAISSFMNGGSGSGGGGTTGSGKGGLSTNGGYYGTGTGNGTGSGSGVGSGTGSGIGSGSGGGVGNGHGDGRGDGVNYSLDGRSATVKAIPKYTCNEIGTVVVEVWVDQAGNTVEARAGVKGTTNTASCLLEQAKIAALQTKWQANDKAPAKQVGKIVYQFKLT</sequence>
<accession>A0A378U6I4</accession>
<evidence type="ECO:0000256" key="2">
    <source>
        <dbReference type="SAM" id="Phobius"/>
    </source>
</evidence>
<name>A0A378U6I4_MYROD</name>
<evidence type="ECO:0000313" key="4">
    <source>
        <dbReference type="Proteomes" id="UP000255024"/>
    </source>
</evidence>
<proteinExistence type="predicted"/>
<dbReference type="RefSeq" id="WP_115092638.1">
    <property type="nucleotide sequence ID" value="NZ_JBEBUL010000039.1"/>
</dbReference>